<reference evidence="5" key="3">
    <citation type="submission" date="2022-01" db="UniProtKB">
        <authorList>
            <consortium name="EnsemblPlants"/>
        </authorList>
    </citation>
    <scope>IDENTIFICATION</scope>
    <source>
        <strain evidence="5">subsp. vulgare</strain>
    </source>
</reference>
<dbReference type="InterPro" id="IPR035669">
    <property type="entry name" value="SGNH_plant_lipase-like"/>
</dbReference>
<evidence type="ECO:0000256" key="2">
    <source>
        <dbReference type="ARBA" id="ARBA00022801"/>
    </source>
</evidence>
<comment type="similarity">
    <text evidence="1">Belongs to the 'GDSL' lipolytic enzyme family.</text>
</comment>
<dbReference type="InterPro" id="IPR051058">
    <property type="entry name" value="GDSL_Est/Lipase"/>
</dbReference>
<evidence type="ECO:0000256" key="3">
    <source>
        <dbReference type="ARBA" id="ARBA00022963"/>
    </source>
</evidence>
<evidence type="ECO:0000256" key="4">
    <source>
        <dbReference type="SAM" id="SignalP"/>
    </source>
</evidence>
<gene>
    <name evidence="5" type="primary">LOC123411821</name>
</gene>
<dbReference type="CDD" id="cd01837">
    <property type="entry name" value="SGNH_plant_lipase_like"/>
    <property type="match status" value="1"/>
</dbReference>
<evidence type="ECO:0000313" key="6">
    <source>
        <dbReference type="Proteomes" id="UP000011116"/>
    </source>
</evidence>
<dbReference type="PANTHER" id="PTHR45648:SF130">
    <property type="entry name" value="GDSL ESTERASE_LIPASE"/>
    <property type="match status" value="1"/>
</dbReference>
<dbReference type="Proteomes" id="UP000011116">
    <property type="component" value="Chromosome 7H"/>
</dbReference>
<dbReference type="GO" id="GO:0016788">
    <property type="term" value="F:hydrolase activity, acting on ester bonds"/>
    <property type="evidence" value="ECO:0007669"/>
    <property type="project" value="InterPro"/>
</dbReference>
<evidence type="ECO:0000313" key="5">
    <source>
        <dbReference type="EnsemblPlants" id="HORVU.MOREX.r3.7HG0748730.1"/>
    </source>
</evidence>
<dbReference type="GO" id="GO:0016042">
    <property type="term" value="P:lipid catabolic process"/>
    <property type="evidence" value="ECO:0007669"/>
    <property type="project" value="UniProtKB-KW"/>
</dbReference>
<protein>
    <recommendedName>
        <fullName evidence="7">GDSL esterase/lipase</fullName>
    </recommendedName>
</protein>
<keyword evidence="3" id="KW-0443">Lipid metabolism</keyword>
<reference evidence="6" key="1">
    <citation type="journal article" date="2012" name="Nature">
        <title>A physical, genetic and functional sequence assembly of the barley genome.</title>
        <authorList>
            <consortium name="The International Barley Genome Sequencing Consortium"/>
            <person name="Mayer K.F."/>
            <person name="Waugh R."/>
            <person name="Brown J.W."/>
            <person name="Schulman A."/>
            <person name="Langridge P."/>
            <person name="Platzer M."/>
            <person name="Fincher G.B."/>
            <person name="Muehlbauer G.J."/>
            <person name="Sato K."/>
            <person name="Close T.J."/>
            <person name="Wise R.P."/>
            <person name="Stein N."/>
        </authorList>
    </citation>
    <scope>NUCLEOTIDE SEQUENCE [LARGE SCALE GENOMIC DNA]</scope>
    <source>
        <strain evidence="6">cv. Morex</strain>
    </source>
</reference>
<evidence type="ECO:0000256" key="1">
    <source>
        <dbReference type="ARBA" id="ARBA00008668"/>
    </source>
</evidence>
<keyword evidence="3" id="KW-0442">Lipid degradation</keyword>
<dbReference type="RefSeq" id="XP_044960713.1">
    <property type="nucleotide sequence ID" value="XM_045104778.1"/>
</dbReference>
<sequence length="365" mass="38546">MKGGVVVLLGLVVVGAVVIGARAARPPVVPAMFVLGASTLDVGNNNHLPGKDVPRADHPFYGIDFPGGARATGRFSNGYNIADFIARQLGFERSPVAYLELKSRNCLIPNALKGGVSYASAGAGILDSTNAGKNIPLSKQVRYFASTMAEMETAWGRYNVSKLLASSFFLLSIGNNDLLQSTPKTHADVVALYTTLFSNYSTAITHLYGMGARKFGIINTGPVGCFPRVRLLNATGACHDGLNRLSAGLAAVFKTGLAAALTPTRLPGLTYSLSDSFASSRANFEIPEATGFLNIDNACCGSGRLGAEGDCNTNAMLCSDRNAYAFWDYAHPSQRAAELGAQALFDDGPAQITTPISFKQLAYQK</sequence>
<dbReference type="KEGG" id="hvg:123411821"/>
<dbReference type="AlphaFoldDB" id="A0A8I6YK51"/>
<accession>A0A8I6YK51</accession>
<evidence type="ECO:0008006" key="7">
    <source>
        <dbReference type="Google" id="ProtNLM"/>
    </source>
</evidence>
<dbReference type="PANTHER" id="PTHR45648">
    <property type="entry name" value="GDSL LIPASE/ACYLHYDROLASE FAMILY PROTEIN (AFU_ORTHOLOGUE AFUA_4G14700)"/>
    <property type="match status" value="1"/>
</dbReference>
<dbReference type="GeneID" id="123411821"/>
<keyword evidence="6" id="KW-1185">Reference proteome</keyword>
<dbReference type="Gramene" id="HORVU.MOREX.r2.7HG0621150.1">
    <property type="protein sequence ID" value="HORVU.MOREX.r2.7HG0621150.1"/>
    <property type="gene ID" value="HORVU.MOREX.r2.7HG0621150"/>
</dbReference>
<dbReference type="InterPro" id="IPR036514">
    <property type="entry name" value="SGNH_hydro_sf"/>
</dbReference>
<feature type="chain" id="PRO_5035190956" description="GDSL esterase/lipase" evidence="4">
    <location>
        <begin position="24"/>
        <end position="365"/>
    </location>
</feature>
<dbReference type="InterPro" id="IPR001087">
    <property type="entry name" value="GDSL"/>
</dbReference>
<dbReference type="SMR" id="A0A8I6YK51"/>
<dbReference type="OrthoDB" id="1600564at2759"/>
<name>A0A8I6YK51_HORVV</name>
<feature type="signal peptide" evidence="4">
    <location>
        <begin position="1"/>
        <end position="23"/>
    </location>
</feature>
<organism evidence="5 6">
    <name type="scientific">Hordeum vulgare subsp. vulgare</name>
    <name type="common">Domesticated barley</name>
    <dbReference type="NCBI Taxonomy" id="112509"/>
    <lineage>
        <taxon>Eukaryota</taxon>
        <taxon>Viridiplantae</taxon>
        <taxon>Streptophyta</taxon>
        <taxon>Embryophyta</taxon>
        <taxon>Tracheophyta</taxon>
        <taxon>Spermatophyta</taxon>
        <taxon>Magnoliopsida</taxon>
        <taxon>Liliopsida</taxon>
        <taxon>Poales</taxon>
        <taxon>Poaceae</taxon>
        <taxon>BOP clade</taxon>
        <taxon>Pooideae</taxon>
        <taxon>Triticodae</taxon>
        <taxon>Triticeae</taxon>
        <taxon>Hordeinae</taxon>
        <taxon>Hordeum</taxon>
    </lineage>
</organism>
<keyword evidence="4" id="KW-0732">Signal</keyword>
<dbReference type="Gene3D" id="3.40.50.1110">
    <property type="entry name" value="SGNH hydrolase"/>
    <property type="match status" value="1"/>
</dbReference>
<keyword evidence="2" id="KW-0378">Hydrolase</keyword>
<reference evidence="5" key="2">
    <citation type="submission" date="2020-10" db="EMBL/GenBank/DDBJ databases">
        <authorList>
            <person name="Scholz U."/>
            <person name="Mascher M."/>
            <person name="Fiebig A."/>
        </authorList>
    </citation>
    <scope>NUCLEOTIDE SEQUENCE [LARGE SCALE GENOMIC DNA]</scope>
    <source>
        <strain evidence="5">cv. Morex</strain>
    </source>
</reference>
<dbReference type="Gramene" id="HORVU.MOREX.r3.7HG0748730.1">
    <property type="protein sequence ID" value="HORVU.MOREX.r3.7HG0748730.1"/>
    <property type="gene ID" value="HORVU.MOREX.r3.7HG0748730"/>
</dbReference>
<dbReference type="OMA" id="KSPMAYL"/>
<dbReference type="EnsemblPlants" id="HORVU.MOREX.r3.7HG0748730.1">
    <property type="protein sequence ID" value="HORVU.MOREX.r3.7HG0748730.1"/>
    <property type="gene ID" value="HORVU.MOREX.r3.7HG0748730"/>
</dbReference>
<dbReference type="Pfam" id="PF00657">
    <property type="entry name" value="Lipase_GDSL"/>
    <property type="match status" value="1"/>
</dbReference>
<proteinExistence type="inferred from homology"/>